<dbReference type="SUPFAM" id="SSF69318">
    <property type="entry name" value="Integrin alpha N-terminal domain"/>
    <property type="match status" value="2"/>
</dbReference>
<feature type="compositionally biased region" description="Low complexity" evidence="2">
    <location>
        <begin position="550"/>
        <end position="562"/>
    </location>
</feature>
<keyword evidence="5" id="KW-1185">Reference proteome</keyword>
<reference evidence="4 5" key="1">
    <citation type="journal article" date="2011" name="J. Bacteriol.">
        <title>Genome sequence of the verrucomicrobium Opitutus terrae PB90-1, an abundant inhabitant of rice paddy soil ecosystems.</title>
        <authorList>
            <person name="van Passel M.W."/>
            <person name="Kant R."/>
            <person name="Palva A."/>
            <person name="Copeland A."/>
            <person name="Lucas S."/>
            <person name="Lapidus A."/>
            <person name="Glavina del Rio T."/>
            <person name="Pitluck S."/>
            <person name="Goltsman E."/>
            <person name="Clum A."/>
            <person name="Sun H."/>
            <person name="Schmutz J."/>
            <person name="Larimer F.W."/>
            <person name="Land M.L."/>
            <person name="Hauser L."/>
            <person name="Kyrpides N."/>
            <person name="Mikhailova N."/>
            <person name="Richardson P.P."/>
            <person name="Janssen P.H."/>
            <person name="de Vos W.M."/>
            <person name="Smidt H."/>
        </authorList>
    </citation>
    <scope>NUCLEOTIDE SEQUENCE [LARGE SCALE GENOMIC DNA]</scope>
    <source>
        <strain evidence="5">DSM 11246 / JCM 15787 / PB90-1</strain>
    </source>
</reference>
<evidence type="ECO:0000313" key="4">
    <source>
        <dbReference type="EMBL" id="ACB76234.1"/>
    </source>
</evidence>
<dbReference type="HOGENOM" id="CLU_281416_0_0_0"/>
<dbReference type="InterPro" id="IPR013517">
    <property type="entry name" value="FG-GAP"/>
</dbReference>
<name>B1ZY88_OPITP</name>
<accession>B1ZY88</accession>
<feature type="domain" description="ASPIC/UnbV" evidence="3">
    <location>
        <begin position="477"/>
        <end position="544"/>
    </location>
</feature>
<sequence>MFITVAPDDSGVRTENKYDDPEMWGRRAREFDLGGIGTGVAIGDYDGDGRPDLFAVSKTESCRLFRNLGGWKFEDVTEKAGVADTGADARIWKQGATFADVNNDGRLDLYVCRFNAPNLLYVNQGDGTFKEQARAYGLDVKDATVMATFADYDRDGWLDVFIQTNVLDAVAKPEGQRDYLFHNNGDPARVGFTDVTPHAGVAPGPTHGNSAVWWDYDADGWPDLYVANDFAVPDALFRNNRDGTFTDVITRVMPTVPYSSMGSDLGDADNDGRLDLLVTDMAATNHVKDQRTMAESRARMRVPEDGATEIRQFPFSTLALNTGTGRCLEAAQLAGVAATDWTWSPRWEDLDNDGRVDLHVTNGMYREIHNQDLIARRSSAASIAIAGQITRGSPVLAESNYVFRNLGELRFENVSAAWGLDHVGVSFGSALGDLDGDGDLDLFYANYQAGATLLRNDSDNGHRVICVLRGTRSNRFGIGATLTLETDAGVQVRALTLARGFMSSSEPIAHFGLGEETAIRRLTVHWPSGAVQVFENVVADQRLTITEPGAGVAGVADPGQPATSLTNDGPGSSSPATPIPQFHEISTTVGLSWAAPEEPYDEFLDQRLLPFGLNRRGPALAVGDLDGSGRDSVCLGGTTREPLKILRPDASGTWTRVESPALTEPPAVNDGPLLLFDADADGDDDLLVTAGGTSAPAGAPEYQSRLFLNDGHGRFAPAPAGTLPEFAISAGAACTADFDRDGRLDVFVGGRVSPGLYPATPPSALLANRGSRFEDVTDSVAPNLRAVGMVTAALWSDVDADGWPDLLVALEWGAVKCFHNEAGRTFSDWTEQLGFAAAGTGWWRAIATADFNGDGRPDYAVGNLGLNTPYRADAGHPALLFTGDFAGRGSPEIVEAYDENGRLYPRRSRTDLGAAIPAVFRRYRANNDYARATLPEILGEDRLASATRFAATELRSGVLLSGPDGRYRFEPWPNLAQIAPANGLVAGDFDGDGRADLYVAQNSYAPAPAIGRFDGGLSQFLRGDGQGHFAPVPPSASGLVVPGDAKALAVLDLDADGWPDFLVTRNNDTTLAFRNRGVASRHSLRVVLQGPPGNPHAVGAVVTLEHADGFAQSGEITAVSGFSSQSTAASFFGFTAENPPRRVRVRWPSGETTTQEVDVNVPAVLRLRAP</sequence>
<organism evidence="4 5">
    <name type="scientific">Opitutus terrae (strain DSM 11246 / JCM 15787 / PB90-1)</name>
    <dbReference type="NCBI Taxonomy" id="452637"/>
    <lineage>
        <taxon>Bacteria</taxon>
        <taxon>Pseudomonadati</taxon>
        <taxon>Verrucomicrobiota</taxon>
        <taxon>Opitutia</taxon>
        <taxon>Opitutales</taxon>
        <taxon>Opitutaceae</taxon>
        <taxon>Opitutus</taxon>
    </lineage>
</organism>
<dbReference type="InterPro" id="IPR011519">
    <property type="entry name" value="UnbV_ASPIC"/>
</dbReference>
<proteinExistence type="predicted"/>
<dbReference type="EMBL" id="CP001032">
    <property type="protein sequence ID" value="ACB76234.1"/>
    <property type="molecule type" value="Genomic_DNA"/>
</dbReference>
<dbReference type="AlphaFoldDB" id="B1ZY88"/>
<dbReference type="PANTHER" id="PTHR16026">
    <property type="entry name" value="CARTILAGE ACIDIC PROTEIN 1"/>
    <property type="match status" value="1"/>
</dbReference>
<dbReference type="InterPro" id="IPR028994">
    <property type="entry name" value="Integrin_alpha_N"/>
</dbReference>
<dbReference type="RefSeq" id="WP_012375769.1">
    <property type="nucleotide sequence ID" value="NC_010571.1"/>
</dbReference>
<dbReference type="PANTHER" id="PTHR16026:SF0">
    <property type="entry name" value="CARTILAGE ACIDIC PROTEIN 1"/>
    <property type="match status" value="1"/>
</dbReference>
<dbReference type="Gene3D" id="2.130.10.130">
    <property type="entry name" value="Integrin alpha, N-terminal"/>
    <property type="match status" value="5"/>
</dbReference>
<dbReference type="Pfam" id="PF07593">
    <property type="entry name" value="UnbV_ASPIC"/>
    <property type="match status" value="2"/>
</dbReference>
<feature type="domain" description="ASPIC/UnbV" evidence="3">
    <location>
        <begin position="1097"/>
        <end position="1155"/>
    </location>
</feature>
<evidence type="ECO:0000313" key="5">
    <source>
        <dbReference type="Proteomes" id="UP000007013"/>
    </source>
</evidence>
<feature type="compositionally biased region" description="Polar residues" evidence="2">
    <location>
        <begin position="563"/>
        <end position="576"/>
    </location>
</feature>
<evidence type="ECO:0000256" key="1">
    <source>
        <dbReference type="ARBA" id="ARBA00022729"/>
    </source>
</evidence>
<protein>
    <submittedName>
        <fullName evidence="4">ASPIC/UnbV domain protein</fullName>
    </submittedName>
</protein>
<evidence type="ECO:0000259" key="3">
    <source>
        <dbReference type="Pfam" id="PF07593"/>
    </source>
</evidence>
<feature type="region of interest" description="Disordered" evidence="2">
    <location>
        <begin position="550"/>
        <end position="578"/>
    </location>
</feature>
<gene>
    <name evidence="4" type="ordered locus">Oter_2953</name>
</gene>
<dbReference type="eggNOG" id="COG4888">
    <property type="taxonomic scope" value="Bacteria"/>
</dbReference>
<evidence type="ECO:0000256" key="2">
    <source>
        <dbReference type="SAM" id="MobiDB-lite"/>
    </source>
</evidence>
<keyword evidence="1" id="KW-0732">Signal</keyword>
<dbReference type="KEGG" id="ote:Oter_2953"/>
<dbReference type="Proteomes" id="UP000007013">
    <property type="component" value="Chromosome"/>
</dbReference>
<dbReference type="STRING" id="452637.Oter_2953"/>
<dbReference type="InterPro" id="IPR027039">
    <property type="entry name" value="Crtac1"/>
</dbReference>
<dbReference type="Pfam" id="PF13517">
    <property type="entry name" value="FG-GAP_3"/>
    <property type="match status" value="4"/>
</dbReference>